<gene>
    <name evidence="2" type="ORF">HDA32_003355</name>
</gene>
<feature type="compositionally biased region" description="Basic and acidic residues" evidence="1">
    <location>
        <begin position="46"/>
        <end position="57"/>
    </location>
</feature>
<dbReference type="Pfam" id="PF11387">
    <property type="entry name" value="DUF2795"/>
    <property type="match status" value="1"/>
</dbReference>
<dbReference type="Proteomes" id="UP000589036">
    <property type="component" value="Unassembled WGS sequence"/>
</dbReference>
<dbReference type="RefSeq" id="WP_179644057.1">
    <property type="nucleotide sequence ID" value="NZ_BAAAYY010000016.1"/>
</dbReference>
<comment type="caution">
    <text evidence="2">The sequence shown here is derived from an EMBL/GenBank/DDBJ whole genome shotgun (WGS) entry which is preliminary data.</text>
</comment>
<evidence type="ECO:0000313" key="3">
    <source>
        <dbReference type="Proteomes" id="UP000589036"/>
    </source>
</evidence>
<feature type="region of interest" description="Disordered" evidence="1">
    <location>
        <begin position="45"/>
        <end position="69"/>
    </location>
</feature>
<keyword evidence="3" id="KW-1185">Reference proteome</keyword>
<dbReference type="AlphaFoldDB" id="A0A852TY22"/>
<reference evidence="2 3" key="1">
    <citation type="submission" date="2020-07" db="EMBL/GenBank/DDBJ databases">
        <title>Sequencing the genomes of 1000 actinobacteria strains.</title>
        <authorList>
            <person name="Klenk H.-P."/>
        </authorList>
    </citation>
    <scope>NUCLEOTIDE SEQUENCE [LARGE SCALE GENOMIC DNA]</scope>
    <source>
        <strain evidence="2 3">CXB654</strain>
    </source>
</reference>
<protein>
    <recommendedName>
        <fullName evidence="4">DUF2795 domain-containing protein</fullName>
    </recommendedName>
</protein>
<proteinExistence type="predicted"/>
<evidence type="ECO:0000313" key="2">
    <source>
        <dbReference type="EMBL" id="NYE48235.1"/>
    </source>
</evidence>
<evidence type="ECO:0008006" key="4">
    <source>
        <dbReference type="Google" id="ProtNLM"/>
    </source>
</evidence>
<name>A0A852TY22_9ACTN</name>
<dbReference type="EMBL" id="JACCCC010000001">
    <property type="protein sequence ID" value="NYE48235.1"/>
    <property type="molecule type" value="Genomic_DNA"/>
</dbReference>
<sequence length="69" mass="7438">MAQAEFITVQKALAGIHYPASRDDLTEHARGNDADKDILDVLGRIPDQRYEGPDDVSKAVTEASRGKGG</sequence>
<organism evidence="2 3">
    <name type="scientific">Spinactinospora alkalitolerans</name>
    <dbReference type="NCBI Taxonomy" id="687207"/>
    <lineage>
        <taxon>Bacteria</taxon>
        <taxon>Bacillati</taxon>
        <taxon>Actinomycetota</taxon>
        <taxon>Actinomycetes</taxon>
        <taxon>Streptosporangiales</taxon>
        <taxon>Nocardiopsidaceae</taxon>
        <taxon>Spinactinospora</taxon>
    </lineage>
</organism>
<dbReference type="InterPro" id="IPR021527">
    <property type="entry name" value="DUF2795"/>
</dbReference>
<accession>A0A852TY22</accession>
<evidence type="ECO:0000256" key="1">
    <source>
        <dbReference type="SAM" id="MobiDB-lite"/>
    </source>
</evidence>